<dbReference type="GO" id="GO:0044843">
    <property type="term" value="P:cell cycle G1/S phase transition"/>
    <property type="evidence" value="ECO:0007669"/>
    <property type="project" value="UniProtKB-ARBA"/>
</dbReference>
<feature type="domain" description="Cyclin-like" evidence="7">
    <location>
        <begin position="195"/>
        <end position="281"/>
    </location>
</feature>
<dbReference type="EMBL" id="NBII01000002">
    <property type="protein sequence ID" value="PAV21974.1"/>
    <property type="molecule type" value="Genomic_DNA"/>
</dbReference>
<protein>
    <submittedName>
        <fullName evidence="9">G2 mitotic-specific cyclin cyb1</fullName>
    </submittedName>
</protein>
<dbReference type="PANTHER" id="PTHR10177">
    <property type="entry name" value="CYCLINS"/>
    <property type="match status" value="1"/>
</dbReference>
<dbReference type="CDD" id="cd20559">
    <property type="entry name" value="CYCLIN_ScCLN_like"/>
    <property type="match status" value="1"/>
</dbReference>
<keyword evidence="4" id="KW-0131">Cell cycle</keyword>
<reference evidence="9 10" key="1">
    <citation type="journal article" date="2017" name="Mol. Ecol.">
        <title>Comparative and population genomic landscape of Phellinus noxius: A hypervariable fungus causing root rot in trees.</title>
        <authorList>
            <person name="Chung C.L."/>
            <person name="Lee T.J."/>
            <person name="Akiba M."/>
            <person name="Lee H.H."/>
            <person name="Kuo T.H."/>
            <person name="Liu D."/>
            <person name="Ke H.M."/>
            <person name="Yokoi T."/>
            <person name="Roa M.B."/>
            <person name="Lu M.J."/>
            <person name="Chang Y.Y."/>
            <person name="Ann P.J."/>
            <person name="Tsai J.N."/>
            <person name="Chen C.Y."/>
            <person name="Tzean S.S."/>
            <person name="Ota Y."/>
            <person name="Hattori T."/>
            <person name="Sahashi N."/>
            <person name="Liou R.F."/>
            <person name="Kikuchi T."/>
            <person name="Tsai I.J."/>
        </authorList>
    </citation>
    <scope>NUCLEOTIDE SEQUENCE [LARGE SCALE GENOMIC DNA]</scope>
    <source>
        <strain evidence="9 10">FFPRI411160</strain>
    </source>
</reference>
<dbReference type="SUPFAM" id="SSF47954">
    <property type="entry name" value="Cyclin-like"/>
    <property type="match status" value="2"/>
</dbReference>
<dbReference type="InterPro" id="IPR013763">
    <property type="entry name" value="Cyclin-like_dom"/>
</dbReference>
<dbReference type="Pfam" id="PF00134">
    <property type="entry name" value="Cyclin_N"/>
    <property type="match status" value="1"/>
</dbReference>
<evidence type="ECO:0000256" key="2">
    <source>
        <dbReference type="ARBA" id="ARBA00022618"/>
    </source>
</evidence>
<dbReference type="GO" id="GO:0019887">
    <property type="term" value="F:protein kinase regulator activity"/>
    <property type="evidence" value="ECO:0007669"/>
    <property type="project" value="UniProtKB-ARBA"/>
</dbReference>
<sequence length="525" mass="59839">MSGKYIGAIKGMQSTVDNVDKNKIFKDNHLGVIQCENANLEKPTLKRAETCSSYAGNFDRLLLTVKEDDNKARQPFYQCINFFQLANLVELISLYIVTHEPHFPNHEGRGCSIYPRYLVGSSRRTPAAIKAELQRLKHREAQLAAYRKEGIYIEEEYREEICYIMHEMENYTMGSATAMDQQPEIQWEMRPCLVDFLVEVHFTFRLRPETLYLTLNIVDRYVSRRIVYTKHYQLVGCAALWIAAKFEDAKERVPTVTDLVQICRETYDESAFIQMEGHVLATIQWTLGHPTAEAWLRFYCCGSFEESAQVQHVARFLMEITLFYRDFIKFPPSSIALASLILARYVCNQPRRIYDEPADVAEIVELLDSRLAKNVAEISETLVRKYSFGFYSKASTYTVQWYLTGNRYVRQVLPCLLPTTPISRNPLSALSTPMSSMSVSTDSSSDDNDMPVTPTTPACSDPFLLSQAVLSAAKADKENVPTSIDTSVSTKYMNVADDCSNSDYYSRPALHDRNVLAPSPVRQVS</sequence>
<dbReference type="CDD" id="cd20537">
    <property type="entry name" value="CYCLIN_CCNO-like_rpt2"/>
    <property type="match status" value="1"/>
</dbReference>
<dbReference type="GO" id="GO:0051301">
    <property type="term" value="P:cell division"/>
    <property type="evidence" value="ECO:0007669"/>
    <property type="project" value="UniProtKB-KW"/>
</dbReference>
<feature type="compositionally biased region" description="Low complexity" evidence="6">
    <location>
        <begin position="433"/>
        <end position="443"/>
    </location>
</feature>
<dbReference type="PROSITE" id="PS00292">
    <property type="entry name" value="CYCLINS"/>
    <property type="match status" value="1"/>
</dbReference>
<comment type="caution">
    <text evidence="9">The sequence shown here is derived from an EMBL/GenBank/DDBJ whole genome shotgun (WGS) entry which is preliminary data.</text>
</comment>
<name>A0A286UR20_9AGAM</name>
<dbReference type="InterPro" id="IPR039361">
    <property type="entry name" value="Cyclin"/>
</dbReference>
<dbReference type="SMART" id="SM01332">
    <property type="entry name" value="Cyclin_C"/>
    <property type="match status" value="1"/>
</dbReference>
<dbReference type="InterPro" id="IPR048258">
    <property type="entry name" value="Cyclins_cyclin-box"/>
</dbReference>
<evidence type="ECO:0000259" key="7">
    <source>
        <dbReference type="SMART" id="SM00385"/>
    </source>
</evidence>
<proteinExistence type="inferred from homology"/>
<organism evidence="9 10">
    <name type="scientific">Pyrrhoderma noxium</name>
    <dbReference type="NCBI Taxonomy" id="2282107"/>
    <lineage>
        <taxon>Eukaryota</taxon>
        <taxon>Fungi</taxon>
        <taxon>Dikarya</taxon>
        <taxon>Basidiomycota</taxon>
        <taxon>Agaricomycotina</taxon>
        <taxon>Agaricomycetes</taxon>
        <taxon>Hymenochaetales</taxon>
        <taxon>Hymenochaetaceae</taxon>
        <taxon>Pyrrhoderma</taxon>
    </lineage>
</organism>
<dbReference type="InterPro" id="IPR036915">
    <property type="entry name" value="Cyclin-like_sf"/>
</dbReference>
<dbReference type="SMART" id="SM00385">
    <property type="entry name" value="CYCLIN"/>
    <property type="match status" value="2"/>
</dbReference>
<dbReference type="OrthoDB" id="5590282at2759"/>
<evidence type="ECO:0000256" key="5">
    <source>
        <dbReference type="RuleBase" id="RU000383"/>
    </source>
</evidence>
<keyword evidence="2" id="KW-0132">Cell division</keyword>
<evidence type="ECO:0000256" key="4">
    <source>
        <dbReference type="ARBA" id="ARBA00023306"/>
    </source>
</evidence>
<evidence type="ECO:0000313" key="9">
    <source>
        <dbReference type="EMBL" id="PAV21974.1"/>
    </source>
</evidence>
<feature type="region of interest" description="Disordered" evidence="6">
    <location>
        <begin position="433"/>
        <end position="452"/>
    </location>
</feature>
<dbReference type="FunFam" id="1.10.472.10:FF:000010">
    <property type="entry name" value="G1/S-specific cyclin Cln1"/>
    <property type="match status" value="1"/>
</dbReference>
<evidence type="ECO:0000256" key="3">
    <source>
        <dbReference type="ARBA" id="ARBA00023127"/>
    </source>
</evidence>
<accession>A0A286UR20</accession>
<evidence type="ECO:0000256" key="1">
    <source>
        <dbReference type="ARBA" id="ARBA00008742"/>
    </source>
</evidence>
<keyword evidence="10" id="KW-1185">Reference proteome</keyword>
<dbReference type="InterPro" id="IPR006671">
    <property type="entry name" value="Cyclin_N"/>
</dbReference>
<keyword evidence="3 5" id="KW-0195">Cyclin</keyword>
<dbReference type="Proteomes" id="UP000217199">
    <property type="component" value="Unassembled WGS sequence"/>
</dbReference>
<dbReference type="InParanoid" id="A0A286UR20"/>
<dbReference type="AlphaFoldDB" id="A0A286UR20"/>
<feature type="domain" description="Cyclin-like" evidence="7">
    <location>
        <begin position="294"/>
        <end position="372"/>
    </location>
</feature>
<gene>
    <name evidence="9" type="ORF">PNOK_0193100</name>
</gene>
<evidence type="ECO:0000256" key="6">
    <source>
        <dbReference type="SAM" id="MobiDB-lite"/>
    </source>
</evidence>
<dbReference type="STRING" id="2282107.A0A286UR20"/>
<evidence type="ECO:0000313" key="10">
    <source>
        <dbReference type="Proteomes" id="UP000217199"/>
    </source>
</evidence>
<dbReference type="Pfam" id="PF02984">
    <property type="entry name" value="Cyclin_C"/>
    <property type="match status" value="1"/>
</dbReference>
<feature type="domain" description="Cyclin C-terminal" evidence="8">
    <location>
        <begin position="290"/>
        <end position="400"/>
    </location>
</feature>
<dbReference type="InterPro" id="IPR004367">
    <property type="entry name" value="Cyclin_C-dom"/>
</dbReference>
<dbReference type="GO" id="GO:0051726">
    <property type="term" value="P:regulation of cell cycle"/>
    <property type="evidence" value="ECO:0007669"/>
    <property type="project" value="UniProtKB-ARBA"/>
</dbReference>
<comment type="similarity">
    <text evidence="1 5">Belongs to the cyclin family.</text>
</comment>
<dbReference type="Gene3D" id="1.10.472.10">
    <property type="entry name" value="Cyclin-like"/>
    <property type="match status" value="2"/>
</dbReference>
<evidence type="ECO:0000259" key="8">
    <source>
        <dbReference type="SMART" id="SM01332"/>
    </source>
</evidence>